<sequence length="74" mass="8526">MSPDSRPETRRTRVYLWVICRIAKKTAILQPPAPELQEQALQHTLLASPVNEHGALDYFGPSRSCYQMQMTLHF</sequence>
<evidence type="ECO:0000313" key="1">
    <source>
        <dbReference type="EMBL" id="KAH3848397.1"/>
    </source>
</evidence>
<dbReference type="EMBL" id="JAIWYP010000003">
    <property type="protein sequence ID" value="KAH3848397.1"/>
    <property type="molecule type" value="Genomic_DNA"/>
</dbReference>
<proteinExistence type="predicted"/>
<reference evidence="1" key="2">
    <citation type="submission" date="2020-11" db="EMBL/GenBank/DDBJ databases">
        <authorList>
            <person name="McCartney M.A."/>
            <person name="Auch B."/>
            <person name="Kono T."/>
            <person name="Mallez S."/>
            <person name="Becker A."/>
            <person name="Gohl D.M."/>
            <person name="Silverstein K.A.T."/>
            <person name="Koren S."/>
            <person name="Bechman K.B."/>
            <person name="Herman A."/>
            <person name="Abrahante J.E."/>
            <person name="Garbe J."/>
        </authorList>
    </citation>
    <scope>NUCLEOTIDE SEQUENCE</scope>
    <source>
        <strain evidence="1">Duluth1</strain>
        <tissue evidence="1">Whole animal</tissue>
    </source>
</reference>
<gene>
    <name evidence="1" type="ORF">DPMN_090758</name>
</gene>
<accession>A0A9D4L0C8</accession>
<evidence type="ECO:0000313" key="2">
    <source>
        <dbReference type="Proteomes" id="UP000828390"/>
    </source>
</evidence>
<keyword evidence="2" id="KW-1185">Reference proteome</keyword>
<name>A0A9D4L0C8_DREPO</name>
<dbReference type="Proteomes" id="UP000828390">
    <property type="component" value="Unassembled WGS sequence"/>
</dbReference>
<reference evidence="1" key="1">
    <citation type="journal article" date="2019" name="bioRxiv">
        <title>The Genome of the Zebra Mussel, Dreissena polymorpha: A Resource for Invasive Species Research.</title>
        <authorList>
            <person name="McCartney M.A."/>
            <person name="Auch B."/>
            <person name="Kono T."/>
            <person name="Mallez S."/>
            <person name="Zhang Y."/>
            <person name="Obille A."/>
            <person name="Becker A."/>
            <person name="Abrahante J.E."/>
            <person name="Garbe J."/>
            <person name="Badalamenti J.P."/>
            <person name="Herman A."/>
            <person name="Mangelson H."/>
            <person name="Liachko I."/>
            <person name="Sullivan S."/>
            <person name="Sone E.D."/>
            <person name="Koren S."/>
            <person name="Silverstein K.A.T."/>
            <person name="Beckman K.B."/>
            <person name="Gohl D.M."/>
        </authorList>
    </citation>
    <scope>NUCLEOTIDE SEQUENCE</scope>
    <source>
        <strain evidence="1">Duluth1</strain>
        <tissue evidence="1">Whole animal</tissue>
    </source>
</reference>
<organism evidence="1 2">
    <name type="scientific">Dreissena polymorpha</name>
    <name type="common">Zebra mussel</name>
    <name type="synonym">Mytilus polymorpha</name>
    <dbReference type="NCBI Taxonomy" id="45954"/>
    <lineage>
        <taxon>Eukaryota</taxon>
        <taxon>Metazoa</taxon>
        <taxon>Spiralia</taxon>
        <taxon>Lophotrochozoa</taxon>
        <taxon>Mollusca</taxon>
        <taxon>Bivalvia</taxon>
        <taxon>Autobranchia</taxon>
        <taxon>Heteroconchia</taxon>
        <taxon>Euheterodonta</taxon>
        <taxon>Imparidentia</taxon>
        <taxon>Neoheterodontei</taxon>
        <taxon>Myida</taxon>
        <taxon>Dreissenoidea</taxon>
        <taxon>Dreissenidae</taxon>
        <taxon>Dreissena</taxon>
    </lineage>
</organism>
<protein>
    <submittedName>
        <fullName evidence="1">Uncharacterized protein</fullName>
    </submittedName>
</protein>
<comment type="caution">
    <text evidence="1">The sequence shown here is derived from an EMBL/GenBank/DDBJ whole genome shotgun (WGS) entry which is preliminary data.</text>
</comment>
<dbReference type="AlphaFoldDB" id="A0A9D4L0C8"/>